<evidence type="ECO:0000256" key="5">
    <source>
        <dbReference type="ARBA" id="ARBA00022683"/>
    </source>
</evidence>
<dbReference type="NCBIfam" id="TIGR01427">
    <property type="entry name" value="PTS_IIC_fructo"/>
    <property type="match status" value="1"/>
</dbReference>
<keyword evidence="4" id="KW-0762">Sugar transport</keyword>
<accession>A0ABR7FSY0</accession>
<feature type="transmembrane region" description="Helical" evidence="9">
    <location>
        <begin position="273"/>
        <end position="295"/>
    </location>
</feature>
<dbReference type="InterPro" id="IPR013014">
    <property type="entry name" value="PTS_EIIC_2"/>
</dbReference>
<evidence type="ECO:0000256" key="4">
    <source>
        <dbReference type="ARBA" id="ARBA00022597"/>
    </source>
</evidence>
<gene>
    <name evidence="11" type="ORF">H8S22_12090</name>
</gene>
<reference evidence="11 12" key="1">
    <citation type="submission" date="2020-08" db="EMBL/GenBank/DDBJ databases">
        <title>Genome public.</title>
        <authorList>
            <person name="Liu C."/>
            <person name="Sun Q."/>
        </authorList>
    </citation>
    <scope>NUCLEOTIDE SEQUENCE [LARGE SCALE GENOMIC DNA]</scope>
    <source>
        <strain evidence="11 12">NSJ-7</strain>
    </source>
</reference>
<evidence type="ECO:0000256" key="7">
    <source>
        <dbReference type="ARBA" id="ARBA00022989"/>
    </source>
</evidence>
<dbReference type="InterPro" id="IPR050864">
    <property type="entry name" value="Bacterial_PTS_Sugar_Transport"/>
</dbReference>
<evidence type="ECO:0000313" key="11">
    <source>
        <dbReference type="EMBL" id="MBC5678315.1"/>
    </source>
</evidence>
<proteinExistence type="predicted"/>
<evidence type="ECO:0000259" key="10">
    <source>
        <dbReference type="PROSITE" id="PS51104"/>
    </source>
</evidence>
<dbReference type="RefSeq" id="WP_024729159.1">
    <property type="nucleotide sequence ID" value="NZ_JACOOS010000014.1"/>
</dbReference>
<evidence type="ECO:0000256" key="1">
    <source>
        <dbReference type="ARBA" id="ARBA00004429"/>
    </source>
</evidence>
<feature type="domain" description="PTS EIIC type-2" evidence="10">
    <location>
        <begin position="8"/>
        <end position="345"/>
    </location>
</feature>
<keyword evidence="6 9" id="KW-0812">Transmembrane</keyword>
<comment type="caution">
    <text evidence="11">The sequence shown here is derived from an EMBL/GenBank/DDBJ whole genome shotgun (WGS) entry which is preliminary data.</text>
</comment>
<feature type="transmembrane region" description="Helical" evidence="9">
    <location>
        <begin position="52"/>
        <end position="74"/>
    </location>
</feature>
<protein>
    <submittedName>
        <fullName evidence="11">PTS fructose transporter subunit IIC</fullName>
    </submittedName>
</protein>
<keyword evidence="5" id="KW-0598">Phosphotransferase system</keyword>
<dbReference type="PANTHER" id="PTHR30505">
    <property type="entry name" value="FRUCTOSE-LIKE PERMEASE"/>
    <property type="match status" value="1"/>
</dbReference>
<evidence type="ECO:0000256" key="6">
    <source>
        <dbReference type="ARBA" id="ARBA00022692"/>
    </source>
</evidence>
<name>A0ABR7FSY0_9FIRM</name>
<keyword evidence="3" id="KW-1003">Cell membrane</keyword>
<evidence type="ECO:0000256" key="9">
    <source>
        <dbReference type="SAM" id="Phobius"/>
    </source>
</evidence>
<keyword evidence="2" id="KW-0813">Transport</keyword>
<dbReference type="PROSITE" id="PS51104">
    <property type="entry name" value="PTS_EIIC_TYPE_2"/>
    <property type="match status" value="1"/>
</dbReference>
<keyword evidence="8 9" id="KW-0472">Membrane</keyword>
<evidence type="ECO:0000256" key="3">
    <source>
        <dbReference type="ARBA" id="ARBA00022475"/>
    </source>
</evidence>
<keyword evidence="12" id="KW-1185">Reference proteome</keyword>
<dbReference type="PANTHER" id="PTHR30505:SF0">
    <property type="entry name" value="FRUCTOSE-LIKE PTS SYSTEM EIIBC COMPONENT-RELATED"/>
    <property type="match status" value="1"/>
</dbReference>
<evidence type="ECO:0000313" key="12">
    <source>
        <dbReference type="Proteomes" id="UP000635828"/>
    </source>
</evidence>
<feature type="transmembrane region" description="Helical" evidence="9">
    <location>
        <begin position="134"/>
        <end position="156"/>
    </location>
</feature>
<dbReference type="Proteomes" id="UP000635828">
    <property type="component" value="Unassembled WGS sequence"/>
</dbReference>
<organism evidence="11 12">
    <name type="scientific">Anaerostipes hominis</name>
    <name type="common">ex Liu et al. 2021</name>
    <dbReference type="NCBI Taxonomy" id="2763018"/>
    <lineage>
        <taxon>Bacteria</taxon>
        <taxon>Bacillati</taxon>
        <taxon>Bacillota</taxon>
        <taxon>Clostridia</taxon>
        <taxon>Lachnospirales</taxon>
        <taxon>Lachnospiraceae</taxon>
        <taxon>Anaerostipes</taxon>
    </lineage>
</organism>
<keyword evidence="7 9" id="KW-1133">Transmembrane helix</keyword>
<comment type="subcellular location">
    <subcellularLocation>
        <location evidence="1">Cell inner membrane</location>
        <topology evidence="1">Multi-pass membrane protein</topology>
    </subcellularLocation>
</comment>
<dbReference type="InterPro" id="IPR006327">
    <property type="entry name" value="PTS_IIC_fruc"/>
</dbReference>
<feature type="transmembrane region" description="Helical" evidence="9">
    <location>
        <begin position="86"/>
        <end position="114"/>
    </location>
</feature>
<feature type="transmembrane region" description="Helical" evidence="9">
    <location>
        <begin position="315"/>
        <end position="335"/>
    </location>
</feature>
<evidence type="ECO:0000256" key="8">
    <source>
        <dbReference type="ARBA" id="ARBA00023136"/>
    </source>
</evidence>
<evidence type="ECO:0000256" key="2">
    <source>
        <dbReference type="ARBA" id="ARBA00022448"/>
    </source>
</evidence>
<dbReference type="EMBL" id="JACOOS010000014">
    <property type="protein sequence ID" value="MBC5678315.1"/>
    <property type="molecule type" value="Genomic_DNA"/>
</dbReference>
<feature type="transmembrane region" description="Helical" evidence="9">
    <location>
        <begin position="12"/>
        <end position="32"/>
    </location>
</feature>
<sequence length="362" mass="37641">MKKIGAELKQHALTAISYMLPLVVASGLLIAVGNLMGGENVTELSKMTIPNALTSLGVLGMGLLPSFIAGYISYSIADRPGIAPGFLMGQIASFLGAGFLGGMIGGYLVGYIALFIKKNLKVPKWAEALMPMMIIPTLSAIIAGLIMFFVIGNPIVWATNALTNFITGLDQSSKGVYGFVIGALGCIDFGGPISKVPNLICDGLLLEGITEPEAIKVLAAMVPPLGVTFSLVLSKFMKKPIYSSQEVENIKIAFPMGLCMISEGVIPIAMNDLIRTVICTATGCGITGAISFSLGVGSKVPSGGVFVIPAMSNPIAALIALLAGTAVTGVLLVLIKKKKTEVDEPVADEKEEEMDLSGISIS</sequence>